<dbReference type="Pfam" id="PF02870">
    <property type="entry name" value="Methyltransf_1N"/>
    <property type="match status" value="1"/>
</dbReference>
<feature type="active site" description="Nucleophile; methyl group acceptor" evidence="9">
    <location>
        <position position="153"/>
    </location>
</feature>
<accession>A0A4R3K2W4</accession>
<dbReference type="HAMAP" id="MF_00772">
    <property type="entry name" value="OGT"/>
    <property type="match status" value="1"/>
</dbReference>
<dbReference type="PANTHER" id="PTHR10815:SF5">
    <property type="entry name" value="METHYLATED-DNA--PROTEIN-CYSTEINE METHYLTRANSFERASE"/>
    <property type="match status" value="1"/>
</dbReference>
<feature type="domain" description="Methylated-DNA-[protein]-cysteine S-methyltransferase DNA binding" evidence="10">
    <location>
        <begin position="98"/>
        <end position="182"/>
    </location>
</feature>
<keyword evidence="7 9" id="KW-0234">DNA repair</keyword>
<evidence type="ECO:0000313" key="13">
    <source>
        <dbReference type="Proteomes" id="UP000295188"/>
    </source>
</evidence>
<dbReference type="SUPFAM" id="SSF46767">
    <property type="entry name" value="Methylated DNA-protein cysteine methyltransferase, C-terminal domain"/>
    <property type="match status" value="1"/>
</dbReference>
<sequence>MNLCNLKELGKNVKLVERGNMEYIQTMQSPLGKLTASSDGDNITGLWFENQKYYAATLEKENEVHDLFVFQLVEKWLDLYFAGSKPDFSIPIAPKGSPFRQAVWKILRTIPYGEIVTYGDIAKQLKETQGMNTSARAVGGAVGHNPISILIPCHRVIGAKGKLTGYAGGIDKKVQLLKLEHVSPEKLYMS</sequence>
<dbReference type="InterPro" id="IPR036631">
    <property type="entry name" value="MGMT_N_sf"/>
</dbReference>
<comment type="miscellaneous">
    <text evidence="9">This enzyme catalyzes only one turnover and therefore is not strictly catalytic. According to one definition, an enzyme is a biocatalyst that acts repeatedly and over many reaction cycles.</text>
</comment>
<keyword evidence="6 9" id="KW-0227">DNA damage</keyword>
<organism evidence="12 13">
    <name type="scientific">Pectinatus cerevisiiphilus</name>
    <dbReference type="NCBI Taxonomy" id="86956"/>
    <lineage>
        <taxon>Bacteria</taxon>
        <taxon>Bacillati</taxon>
        <taxon>Bacillota</taxon>
        <taxon>Negativicutes</taxon>
        <taxon>Selenomonadales</taxon>
        <taxon>Selenomonadaceae</taxon>
        <taxon>Pectinatus</taxon>
    </lineage>
</organism>
<dbReference type="GO" id="GO:0003908">
    <property type="term" value="F:methylated-DNA-[protein]-cysteine S-methyltransferase activity"/>
    <property type="evidence" value="ECO:0007669"/>
    <property type="project" value="UniProtKB-UniRule"/>
</dbReference>
<dbReference type="InterPro" id="IPR008332">
    <property type="entry name" value="MethylG_MeTrfase_N"/>
</dbReference>
<evidence type="ECO:0000256" key="2">
    <source>
        <dbReference type="ARBA" id="ARBA00008711"/>
    </source>
</evidence>
<dbReference type="EC" id="2.1.1.63" evidence="9"/>
<comment type="similarity">
    <text evidence="2 9">Belongs to the MGMT family.</text>
</comment>
<name>A0A4R3K2W4_9FIRM</name>
<evidence type="ECO:0000256" key="8">
    <source>
        <dbReference type="ARBA" id="ARBA00049348"/>
    </source>
</evidence>
<comment type="catalytic activity">
    <reaction evidence="8 9">
        <text>a 6-O-methyl-2'-deoxyguanosine in DNA + L-cysteinyl-[protein] = S-methyl-L-cysteinyl-[protein] + a 2'-deoxyguanosine in DNA</text>
        <dbReference type="Rhea" id="RHEA:24000"/>
        <dbReference type="Rhea" id="RHEA-COMP:10131"/>
        <dbReference type="Rhea" id="RHEA-COMP:10132"/>
        <dbReference type="Rhea" id="RHEA-COMP:11367"/>
        <dbReference type="Rhea" id="RHEA-COMP:11368"/>
        <dbReference type="ChEBI" id="CHEBI:29950"/>
        <dbReference type="ChEBI" id="CHEBI:82612"/>
        <dbReference type="ChEBI" id="CHEBI:85445"/>
        <dbReference type="ChEBI" id="CHEBI:85448"/>
        <dbReference type="EC" id="2.1.1.63"/>
    </reaction>
</comment>
<evidence type="ECO:0000256" key="1">
    <source>
        <dbReference type="ARBA" id="ARBA00001286"/>
    </source>
</evidence>
<dbReference type="PANTHER" id="PTHR10815">
    <property type="entry name" value="METHYLATED-DNA--PROTEIN-CYSTEINE METHYLTRANSFERASE"/>
    <property type="match status" value="1"/>
</dbReference>
<dbReference type="PROSITE" id="PS00374">
    <property type="entry name" value="MGMT"/>
    <property type="match status" value="1"/>
</dbReference>
<dbReference type="GO" id="GO:0006307">
    <property type="term" value="P:DNA alkylation repair"/>
    <property type="evidence" value="ECO:0007669"/>
    <property type="project" value="UniProtKB-UniRule"/>
</dbReference>
<feature type="domain" description="Methylguanine DNA methyltransferase ribonuclease-like" evidence="11">
    <location>
        <begin position="24"/>
        <end position="93"/>
    </location>
</feature>
<keyword evidence="3 9" id="KW-0963">Cytoplasm</keyword>
<comment type="caution">
    <text evidence="12">The sequence shown here is derived from an EMBL/GenBank/DDBJ whole genome shotgun (WGS) entry which is preliminary data.</text>
</comment>
<evidence type="ECO:0000256" key="3">
    <source>
        <dbReference type="ARBA" id="ARBA00022490"/>
    </source>
</evidence>
<evidence type="ECO:0000259" key="10">
    <source>
        <dbReference type="Pfam" id="PF01035"/>
    </source>
</evidence>
<protein>
    <recommendedName>
        <fullName evidence="9">Methylated-DNA--protein-cysteine methyltransferase</fullName>
        <ecNumber evidence="9">2.1.1.63</ecNumber>
    </recommendedName>
    <alternativeName>
        <fullName evidence="9">6-O-methylguanine-DNA methyltransferase</fullName>
        <shortName evidence="9">MGMT</shortName>
    </alternativeName>
    <alternativeName>
        <fullName evidence="9">O-6-methylguanine-DNA-alkyltransferase</fullName>
    </alternativeName>
</protein>
<evidence type="ECO:0000256" key="4">
    <source>
        <dbReference type="ARBA" id="ARBA00022603"/>
    </source>
</evidence>
<evidence type="ECO:0000259" key="11">
    <source>
        <dbReference type="Pfam" id="PF02870"/>
    </source>
</evidence>
<evidence type="ECO:0000313" key="12">
    <source>
        <dbReference type="EMBL" id="TCS76781.1"/>
    </source>
</evidence>
<dbReference type="InterPro" id="IPR036388">
    <property type="entry name" value="WH-like_DNA-bd_sf"/>
</dbReference>
<dbReference type="CDD" id="cd06445">
    <property type="entry name" value="ATase"/>
    <property type="match status" value="1"/>
</dbReference>
<dbReference type="FunFam" id="1.10.10.10:FF:000214">
    <property type="entry name" value="Methylated-DNA--protein-cysteine methyltransferase"/>
    <property type="match status" value="1"/>
</dbReference>
<keyword evidence="5 9" id="KW-0808">Transferase</keyword>
<comment type="catalytic activity">
    <reaction evidence="1 9">
        <text>a 4-O-methyl-thymidine in DNA + L-cysteinyl-[protein] = a thymidine in DNA + S-methyl-L-cysteinyl-[protein]</text>
        <dbReference type="Rhea" id="RHEA:53428"/>
        <dbReference type="Rhea" id="RHEA-COMP:10131"/>
        <dbReference type="Rhea" id="RHEA-COMP:10132"/>
        <dbReference type="Rhea" id="RHEA-COMP:13555"/>
        <dbReference type="Rhea" id="RHEA-COMP:13556"/>
        <dbReference type="ChEBI" id="CHEBI:29950"/>
        <dbReference type="ChEBI" id="CHEBI:82612"/>
        <dbReference type="ChEBI" id="CHEBI:137386"/>
        <dbReference type="ChEBI" id="CHEBI:137387"/>
        <dbReference type="EC" id="2.1.1.63"/>
    </reaction>
</comment>
<dbReference type="Gene3D" id="3.30.160.70">
    <property type="entry name" value="Methylated DNA-protein cysteine methyltransferase domain"/>
    <property type="match status" value="1"/>
</dbReference>
<dbReference type="InterPro" id="IPR001497">
    <property type="entry name" value="MethylDNA_cys_MeTrfase_AS"/>
</dbReference>
<evidence type="ECO:0000256" key="7">
    <source>
        <dbReference type="ARBA" id="ARBA00023204"/>
    </source>
</evidence>
<dbReference type="Gene3D" id="1.10.10.10">
    <property type="entry name" value="Winged helix-like DNA-binding domain superfamily/Winged helix DNA-binding domain"/>
    <property type="match status" value="1"/>
</dbReference>
<dbReference type="Proteomes" id="UP000295188">
    <property type="component" value="Unassembled WGS sequence"/>
</dbReference>
<dbReference type="InterPro" id="IPR014048">
    <property type="entry name" value="MethylDNA_cys_MeTrfase_DNA-bd"/>
</dbReference>
<dbReference type="GO" id="GO:0032259">
    <property type="term" value="P:methylation"/>
    <property type="evidence" value="ECO:0007669"/>
    <property type="project" value="UniProtKB-KW"/>
</dbReference>
<proteinExistence type="inferred from homology"/>
<evidence type="ECO:0000256" key="9">
    <source>
        <dbReference type="HAMAP-Rule" id="MF_00772"/>
    </source>
</evidence>
<keyword evidence="13" id="KW-1185">Reference proteome</keyword>
<dbReference type="EMBL" id="SMAA01000020">
    <property type="protein sequence ID" value="TCS76781.1"/>
    <property type="molecule type" value="Genomic_DNA"/>
</dbReference>
<comment type="function">
    <text evidence="9">Involved in the cellular defense against the biological effects of O6-methylguanine (O6-MeG) and O4-methylthymine (O4-MeT) in DNA. Repairs the methylated nucleobase in DNA by stoichiometrically transferring the methyl group to a cysteine residue in the enzyme. This is a suicide reaction: the enzyme is irreversibly inactivated.</text>
</comment>
<evidence type="ECO:0000256" key="6">
    <source>
        <dbReference type="ARBA" id="ARBA00022763"/>
    </source>
</evidence>
<evidence type="ECO:0000256" key="5">
    <source>
        <dbReference type="ARBA" id="ARBA00022679"/>
    </source>
</evidence>
<dbReference type="GO" id="GO:0005737">
    <property type="term" value="C:cytoplasm"/>
    <property type="evidence" value="ECO:0007669"/>
    <property type="project" value="UniProtKB-SubCell"/>
</dbReference>
<keyword evidence="4 9" id="KW-0489">Methyltransferase</keyword>
<dbReference type="InterPro" id="IPR023546">
    <property type="entry name" value="MGMT"/>
</dbReference>
<dbReference type="NCBIfam" id="TIGR00589">
    <property type="entry name" value="ogt"/>
    <property type="match status" value="1"/>
</dbReference>
<reference evidence="12 13" key="1">
    <citation type="submission" date="2019-03" db="EMBL/GenBank/DDBJ databases">
        <title>Genomic Encyclopedia of Type Strains, Phase IV (KMG-IV): sequencing the most valuable type-strain genomes for metagenomic binning, comparative biology and taxonomic classification.</title>
        <authorList>
            <person name="Goeker M."/>
        </authorList>
    </citation>
    <scope>NUCLEOTIDE SEQUENCE [LARGE SCALE GENOMIC DNA]</scope>
    <source>
        <strain evidence="12 13">DSM 20467</strain>
    </source>
</reference>
<dbReference type="Pfam" id="PF01035">
    <property type="entry name" value="DNA_binding_1"/>
    <property type="match status" value="1"/>
</dbReference>
<dbReference type="AlphaFoldDB" id="A0A4R3K2W4"/>
<gene>
    <name evidence="12" type="ORF">EDC37_12026</name>
</gene>
<dbReference type="InterPro" id="IPR036217">
    <property type="entry name" value="MethylDNA_cys_MeTrfase_DNAb"/>
</dbReference>
<comment type="subcellular location">
    <subcellularLocation>
        <location evidence="9">Cytoplasm</location>
    </subcellularLocation>
</comment>
<dbReference type="SUPFAM" id="SSF53155">
    <property type="entry name" value="Methylated DNA-protein cysteine methyltransferase domain"/>
    <property type="match status" value="1"/>
</dbReference>